<dbReference type="InParanoid" id="A0A0C3E1L8"/>
<dbReference type="HOGENOM" id="CLU_3051750_0_0_1"/>
<organism evidence="1 2">
    <name type="scientific">Scleroderma citrinum Foug A</name>
    <dbReference type="NCBI Taxonomy" id="1036808"/>
    <lineage>
        <taxon>Eukaryota</taxon>
        <taxon>Fungi</taxon>
        <taxon>Dikarya</taxon>
        <taxon>Basidiomycota</taxon>
        <taxon>Agaricomycotina</taxon>
        <taxon>Agaricomycetes</taxon>
        <taxon>Agaricomycetidae</taxon>
        <taxon>Boletales</taxon>
        <taxon>Sclerodermatineae</taxon>
        <taxon>Sclerodermataceae</taxon>
        <taxon>Scleroderma</taxon>
    </lineage>
</organism>
<dbReference type="AlphaFoldDB" id="A0A0C3E1L8"/>
<keyword evidence="2" id="KW-1185">Reference proteome</keyword>
<evidence type="ECO:0000313" key="1">
    <source>
        <dbReference type="EMBL" id="KIM61986.1"/>
    </source>
</evidence>
<sequence length="54" mass="5969">MLLSNLGRRTPYELKHVGSSSALVGVFQTSLIHRSDGYESSKFLLEILNCLTEG</sequence>
<dbReference type="Proteomes" id="UP000053989">
    <property type="component" value="Unassembled WGS sequence"/>
</dbReference>
<protein>
    <submittedName>
        <fullName evidence="1">Uncharacterized protein</fullName>
    </submittedName>
</protein>
<proteinExistence type="predicted"/>
<gene>
    <name evidence="1" type="ORF">SCLCIDRAFT_1215606</name>
</gene>
<reference evidence="2" key="2">
    <citation type="submission" date="2015-01" db="EMBL/GenBank/DDBJ databases">
        <title>Evolutionary Origins and Diversification of the Mycorrhizal Mutualists.</title>
        <authorList>
            <consortium name="DOE Joint Genome Institute"/>
            <consortium name="Mycorrhizal Genomics Consortium"/>
            <person name="Kohler A."/>
            <person name="Kuo A."/>
            <person name="Nagy L.G."/>
            <person name="Floudas D."/>
            <person name="Copeland A."/>
            <person name="Barry K.W."/>
            <person name="Cichocki N."/>
            <person name="Veneault-Fourrey C."/>
            <person name="LaButti K."/>
            <person name="Lindquist E.A."/>
            <person name="Lipzen A."/>
            <person name="Lundell T."/>
            <person name="Morin E."/>
            <person name="Murat C."/>
            <person name="Riley R."/>
            <person name="Ohm R."/>
            <person name="Sun H."/>
            <person name="Tunlid A."/>
            <person name="Henrissat B."/>
            <person name="Grigoriev I.V."/>
            <person name="Hibbett D.S."/>
            <person name="Martin F."/>
        </authorList>
    </citation>
    <scope>NUCLEOTIDE SEQUENCE [LARGE SCALE GENOMIC DNA]</scope>
    <source>
        <strain evidence="2">Foug A</strain>
    </source>
</reference>
<accession>A0A0C3E1L8</accession>
<dbReference type="EMBL" id="KN822046">
    <property type="protein sequence ID" value="KIM61986.1"/>
    <property type="molecule type" value="Genomic_DNA"/>
</dbReference>
<name>A0A0C3E1L8_9AGAM</name>
<reference evidence="1 2" key="1">
    <citation type="submission" date="2014-04" db="EMBL/GenBank/DDBJ databases">
        <authorList>
            <consortium name="DOE Joint Genome Institute"/>
            <person name="Kuo A."/>
            <person name="Kohler A."/>
            <person name="Nagy L.G."/>
            <person name="Floudas D."/>
            <person name="Copeland A."/>
            <person name="Barry K.W."/>
            <person name="Cichocki N."/>
            <person name="Veneault-Fourrey C."/>
            <person name="LaButti K."/>
            <person name="Lindquist E.A."/>
            <person name="Lipzen A."/>
            <person name="Lundell T."/>
            <person name="Morin E."/>
            <person name="Murat C."/>
            <person name="Sun H."/>
            <person name="Tunlid A."/>
            <person name="Henrissat B."/>
            <person name="Grigoriev I.V."/>
            <person name="Hibbett D.S."/>
            <person name="Martin F."/>
            <person name="Nordberg H.P."/>
            <person name="Cantor M.N."/>
            <person name="Hua S.X."/>
        </authorList>
    </citation>
    <scope>NUCLEOTIDE SEQUENCE [LARGE SCALE GENOMIC DNA]</scope>
    <source>
        <strain evidence="1 2">Foug A</strain>
    </source>
</reference>
<evidence type="ECO:0000313" key="2">
    <source>
        <dbReference type="Proteomes" id="UP000053989"/>
    </source>
</evidence>